<keyword evidence="2" id="KW-0378">Hydrolase</keyword>
<dbReference type="InterPro" id="IPR005122">
    <property type="entry name" value="Uracil-DNA_glycosylase-like"/>
</dbReference>
<keyword evidence="3" id="KW-1185">Reference proteome</keyword>
<dbReference type="Gene3D" id="3.40.470.10">
    <property type="entry name" value="Uracil-DNA glycosylase-like domain"/>
    <property type="match status" value="1"/>
</dbReference>
<sequence>MASNAGHRRRNTIHGVAVDVTSQPLLQGLPAQLDARCRVLVLGSMPGVASLQAARYYAHPRNRFWPLMGALCGFDPALDYPERLHCLREAGVGLWDVIGRCRRRGSLDAAIVRGSEVPNPLPATLQALPQLRVVACNGAAAMQAFARHVRPELPAGWALPVLALPSTSPANAAWSLARLRCEWERLAPWLPTAGHIVS</sequence>
<reference evidence="2 3" key="1">
    <citation type="submission" date="2021-08" db="EMBL/GenBank/DDBJ databases">
        <title>Novel members of of the genus Stenotrophomonas from differernt environment.</title>
        <authorList>
            <person name="Deng Y."/>
        </authorList>
    </citation>
    <scope>NUCLEOTIDE SEQUENCE [LARGE SCALE GENOMIC DNA]</scope>
    <source>
        <strain evidence="2 3">CPCC 101365</strain>
    </source>
</reference>
<dbReference type="EMBL" id="JAIKTS010000004">
    <property type="protein sequence ID" value="MCL7715280.1"/>
    <property type="molecule type" value="Genomic_DNA"/>
</dbReference>
<dbReference type="Proteomes" id="UP001431235">
    <property type="component" value="Unassembled WGS sequence"/>
</dbReference>
<organism evidence="2 3">
    <name type="scientific">Stenotrophomonas mori</name>
    <dbReference type="NCBI Taxonomy" id="2871096"/>
    <lineage>
        <taxon>Bacteria</taxon>
        <taxon>Pseudomonadati</taxon>
        <taxon>Pseudomonadota</taxon>
        <taxon>Gammaproteobacteria</taxon>
        <taxon>Lysobacterales</taxon>
        <taxon>Lysobacteraceae</taxon>
        <taxon>Stenotrophomonas</taxon>
    </lineage>
</organism>
<comment type="caution">
    <text evidence="2">The sequence shown here is derived from an EMBL/GenBank/DDBJ whole genome shotgun (WGS) entry which is preliminary data.</text>
</comment>
<proteinExistence type="predicted"/>
<name>A0ABT0SJW9_9GAMM</name>
<gene>
    <name evidence="2" type="ORF">K5L01_11565</name>
</gene>
<dbReference type="InterPro" id="IPR036895">
    <property type="entry name" value="Uracil-DNA_glycosylase-like_sf"/>
</dbReference>
<dbReference type="GO" id="GO:0033958">
    <property type="term" value="F:DNA-deoxyinosine glycosylase activity"/>
    <property type="evidence" value="ECO:0007669"/>
    <property type="project" value="UniProtKB-EC"/>
</dbReference>
<evidence type="ECO:0000313" key="2">
    <source>
        <dbReference type="EMBL" id="MCL7715280.1"/>
    </source>
</evidence>
<dbReference type="NCBIfam" id="TIGR04274">
    <property type="entry name" value="hypoxanDNAglyco"/>
    <property type="match status" value="1"/>
</dbReference>
<dbReference type="SMART" id="SM00986">
    <property type="entry name" value="UDG"/>
    <property type="match status" value="1"/>
</dbReference>
<dbReference type="EC" id="3.2.2.15" evidence="2"/>
<dbReference type="SUPFAM" id="SSF52141">
    <property type="entry name" value="Uracil-DNA glycosylase-like"/>
    <property type="match status" value="1"/>
</dbReference>
<feature type="domain" description="Uracil-DNA glycosylase-like" evidence="1">
    <location>
        <begin position="30"/>
        <end position="190"/>
    </location>
</feature>
<dbReference type="SMART" id="SM00987">
    <property type="entry name" value="UreE_C"/>
    <property type="match status" value="1"/>
</dbReference>
<dbReference type="Pfam" id="PF03167">
    <property type="entry name" value="UDG"/>
    <property type="match status" value="1"/>
</dbReference>
<protein>
    <submittedName>
        <fullName evidence="2">DNA-deoxyinosine glycosylase</fullName>
        <ecNumber evidence="2">3.2.2.15</ecNumber>
    </submittedName>
</protein>
<accession>A0ABT0SJW9</accession>
<dbReference type="RefSeq" id="WP_250064672.1">
    <property type="nucleotide sequence ID" value="NZ_JAIKTS010000004.1"/>
</dbReference>
<dbReference type="CDD" id="cd10032">
    <property type="entry name" value="UDG-F6_HDG"/>
    <property type="match status" value="1"/>
</dbReference>
<evidence type="ECO:0000313" key="3">
    <source>
        <dbReference type="Proteomes" id="UP001431235"/>
    </source>
</evidence>
<evidence type="ECO:0000259" key="1">
    <source>
        <dbReference type="SMART" id="SM00986"/>
    </source>
</evidence>
<dbReference type="InterPro" id="IPR026353">
    <property type="entry name" value="Hypoxan-DNA_Glyclase"/>
</dbReference>
<keyword evidence="2" id="KW-0326">Glycosidase</keyword>